<dbReference type="Proteomes" id="UP000593561">
    <property type="component" value="Unassembled WGS sequence"/>
</dbReference>
<feature type="region of interest" description="Disordered" evidence="9">
    <location>
        <begin position="23"/>
        <end position="46"/>
    </location>
</feature>
<dbReference type="InterPro" id="IPR042617">
    <property type="entry name" value="CTC1-like"/>
</dbReference>
<keyword evidence="8" id="KW-0539">Nucleus</keyword>
<sequence length="1415" mass="156868">MENVKTITVSDLLRYGCPHTGSSTPGPLIISDQNPQSPPGPSSSDPYRVLKPLPQFDYPAIVVGTLRLPTLTIKCPHNNCLEFSDDSVAVCCDFTGLDIRIIGKKIHVLTWNFIISDHLSGGLLEIVKWDLPDSSRGPSRCSSLMIDSFPLVSNLIECVPSTSKSKSYQIHGIIGAVSPVFVVPCSVNDSSSSKSMNLRGFHVRIITCECQLCRSTEAVGVLYGKSARHSFTEPVFVYFCGPSWCWHPVMTKLIGNVVTISGLRMKLVFMGKGGSELMFVTAENSVLHLPQLLKKVKRKDVYGSYKGTVKNVYMQGMVVELDNEAWLLLTNQSLMPPHGLRIGADILIKNVHFVVPKFSWAKFLVLGACSRTSIIVKSFSPLKTRCLIMSQSKSQLGNFIETLAFSTRLWVLLLVSCFQRKFSGILSTKKILGSTHKGLVQMFANSHLPSSVIQAQHGVVMEFNKNESCCSTTEPYHGNLKLVVPISNFIHHCENFWIKELLPSDNILPVSCGGKYYQQSIRKAFQSEDLGIILVGTLKISLSSGRLQLVDMTDSIDVVIPDLPSFWDPNSIFEVIDYCVIVEGMPESVHSGLSTIDPLLPGSLFRAFPLARKPNLKIFVYFHLCNATCRNRLIYPSVDSRDELNEISSGKFHLIRIRRKFHPPYHSKKLVRSVFAEAGVLPWYLFLAGKDGSAYQGNVLRGCTVGNHADHSSSKRQKTDSGSSQLSPGFEDNFCSACLEKGTSSLRETCGDPSCLRTSFSHESPCLATIRGVNNFIYTSAGTLCRMKANARVKACKGSAKKIFLEFTSESDLKYQLLQIDGFYLMKHHIEGPLCNIKDADEIGVKVPMTSGTYLRRLSFSSEVLASDKSLHDFFTKDQVLDIASDCSVSDVHLHVPSSLTGVLEMDAKELGNGHNAPGANLENSSLSSGIETTMDANPDENSGLLGPSFLFPAGKFSSLRGDIIAVHGFDQGFSDMCSSREDYGDLYRYGFCDRTKNCCIHVSVANQTVKIFGSVDQHQFPTGFGSGINATFHRILELQVPSEFMLTSESSVEINSIRTVNEAHSLDCNLNQFRCRVVAVHVLVLEKSNRKCDNIKSNTYTRPHSVDIPLACFILDDGSSSWCCWANAERAATLLRLQNTARTSTMYHLQRIVEEHDRITVKSARSTSDPFDQDFTVTVGSGRALTGLDEDFDVLVSIIFNACVNTSWTVVAEVMDSTAVNSLREHLAEMQMPMPPMANLRALEVCYVDQLSEARDMIQQLAKSNPPPVTVIALLLIKVMGYSMTFKVVLKQNALTVPQKLVMLLVPLLHHQFRAMHQLPKGMKTMCSVLFLTTLSLDLFVSSLDKRCTVSCLWCLVQARETKIYPTDVETIVNGNSADDKCCLLMPCFAQVNQQSTIFQQYFRQEFESDMLLI</sequence>
<accession>A0A7J8S8H1</accession>
<dbReference type="Pfam" id="PF15491">
    <property type="entry name" value="CTC1_2"/>
    <property type="match status" value="1"/>
</dbReference>
<evidence type="ECO:0000256" key="3">
    <source>
        <dbReference type="ARBA" id="ARBA00006332"/>
    </source>
</evidence>
<dbReference type="EMBL" id="JABFAC010000009">
    <property type="protein sequence ID" value="MBA0622183.1"/>
    <property type="molecule type" value="Genomic_DNA"/>
</dbReference>
<name>A0A7J8S8H1_GOSDV</name>
<comment type="caution">
    <text evidence="10">The sequence shown here is derived from an EMBL/GenBank/DDBJ whole genome shotgun (WGS) entry which is preliminary data.</text>
</comment>
<reference evidence="10 11" key="1">
    <citation type="journal article" date="2019" name="Genome Biol. Evol.">
        <title>Insights into the evolution of the New World diploid cottons (Gossypium, subgenus Houzingenia) based on genome sequencing.</title>
        <authorList>
            <person name="Grover C.E."/>
            <person name="Arick M.A. 2nd"/>
            <person name="Thrash A."/>
            <person name="Conover J.L."/>
            <person name="Sanders W.S."/>
            <person name="Peterson D.G."/>
            <person name="Frelichowski J.E."/>
            <person name="Scheffler J.A."/>
            <person name="Scheffler B.E."/>
            <person name="Wendel J.F."/>
        </authorList>
    </citation>
    <scope>NUCLEOTIDE SEQUENCE [LARGE SCALE GENOMIC DNA]</scope>
    <source>
        <strain evidence="10">27</strain>
        <tissue evidence="10">Leaf</tissue>
    </source>
</reference>
<dbReference type="GO" id="GO:0003697">
    <property type="term" value="F:single-stranded DNA binding"/>
    <property type="evidence" value="ECO:0007669"/>
    <property type="project" value="TreeGrafter"/>
</dbReference>
<dbReference type="PANTHER" id="PTHR14865">
    <property type="entry name" value="CST COMPLEX SUBUNIT CTC1"/>
    <property type="match status" value="1"/>
</dbReference>
<evidence type="ECO:0000313" key="11">
    <source>
        <dbReference type="Proteomes" id="UP000593561"/>
    </source>
</evidence>
<dbReference type="GO" id="GO:0010833">
    <property type="term" value="P:telomere maintenance via telomere lengthening"/>
    <property type="evidence" value="ECO:0007669"/>
    <property type="project" value="TreeGrafter"/>
</dbReference>
<evidence type="ECO:0000256" key="8">
    <source>
        <dbReference type="ARBA" id="ARBA00023242"/>
    </source>
</evidence>
<dbReference type="PANTHER" id="PTHR14865:SF2">
    <property type="entry name" value="CST COMPLEX SUBUNIT CTC1"/>
    <property type="match status" value="1"/>
</dbReference>
<feature type="region of interest" description="Disordered" evidence="9">
    <location>
        <begin position="708"/>
        <end position="727"/>
    </location>
</feature>
<proteinExistence type="inferred from homology"/>
<evidence type="ECO:0000256" key="2">
    <source>
        <dbReference type="ARBA" id="ARBA00004574"/>
    </source>
</evidence>
<evidence type="ECO:0000256" key="7">
    <source>
        <dbReference type="ARBA" id="ARBA00023125"/>
    </source>
</evidence>
<feature type="compositionally biased region" description="Polar residues" evidence="9">
    <location>
        <begin position="922"/>
        <end position="936"/>
    </location>
</feature>
<dbReference type="InterPro" id="IPR028262">
    <property type="entry name" value="CTC1_plant"/>
</dbReference>
<keyword evidence="6" id="KW-0779">Telomere</keyword>
<keyword evidence="5" id="KW-0158">Chromosome</keyword>
<feature type="region of interest" description="Disordered" evidence="9">
    <location>
        <begin position="914"/>
        <end position="939"/>
    </location>
</feature>
<keyword evidence="11" id="KW-1185">Reference proteome</keyword>
<evidence type="ECO:0000256" key="5">
    <source>
        <dbReference type="ARBA" id="ARBA00022454"/>
    </source>
</evidence>
<keyword evidence="7" id="KW-0238">DNA-binding</keyword>
<evidence type="ECO:0000256" key="6">
    <source>
        <dbReference type="ARBA" id="ARBA00022895"/>
    </source>
</evidence>
<dbReference type="GO" id="GO:0045740">
    <property type="term" value="P:positive regulation of DNA replication"/>
    <property type="evidence" value="ECO:0007669"/>
    <property type="project" value="TreeGrafter"/>
</dbReference>
<organism evidence="10 11">
    <name type="scientific">Gossypium davidsonii</name>
    <name type="common">Davidson's cotton</name>
    <name type="synonym">Gossypium klotzschianum subsp. davidsonii</name>
    <dbReference type="NCBI Taxonomy" id="34287"/>
    <lineage>
        <taxon>Eukaryota</taxon>
        <taxon>Viridiplantae</taxon>
        <taxon>Streptophyta</taxon>
        <taxon>Embryophyta</taxon>
        <taxon>Tracheophyta</taxon>
        <taxon>Spermatophyta</taxon>
        <taxon>Magnoliopsida</taxon>
        <taxon>eudicotyledons</taxon>
        <taxon>Gunneridae</taxon>
        <taxon>Pentapetalae</taxon>
        <taxon>rosids</taxon>
        <taxon>malvids</taxon>
        <taxon>Malvales</taxon>
        <taxon>Malvaceae</taxon>
        <taxon>Malvoideae</taxon>
        <taxon>Gossypium</taxon>
    </lineage>
</organism>
<protein>
    <recommendedName>
        <fullName evidence="4">CST complex subunit CTC1</fullName>
    </recommendedName>
</protein>
<evidence type="ECO:0000256" key="9">
    <source>
        <dbReference type="SAM" id="MobiDB-lite"/>
    </source>
</evidence>
<evidence type="ECO:0000256" key="4">
    <source>
        <dbReference type="ARBA" id="ARBA00016175"/>
    </source>
</evidence>
<dbReference type="GO" id="GO:1990879">
    <property type="term" value="C:CST complex"/>
    <property type="evidence" value="ECO:0007669"/>
    <property type="project" value="TreeGrafter"/>
</dbReference>
<comment type="similarity">
    <text evidence="3">Belongs to the CTC1 family.</text>
</comment>
<gene>
    <name evidence="10" type="ORF">Godav_007746</name>
</gene>
<evidence type="ECO:0000256" key="1">
    <source>
        <dbReference type="ARBA" id="ARBA00004123"/>
    </source>
</evidence>
<dbReference type="GO" id="GO:0042162">
    <property type="term" value="F:telomeric DNA binding"/>
    <property type="evidence" value="ECO:0007669"/>
    <property type="project" value="TreeGrafter"/>
</dbReference>
<evidence type="ECO:0000313" key="10">
    <source>
        <dbReference type="EMBL" id="MBA0622183.1"/>
    </source>
</evidence>
<comment type="subcellular location">
    <subcellularLocation>
        <location evidence="2">Chromosome</location>
        <location evidence="2">Telomere</location>
    </subcellularLocation>
    <subcellularLocation>
        <location evidence="1">Nucleus</location>
    </subcellularLocation>
</comment>
<feature type="compositionally biased region" description="Basic and acidic residues" evidence="9">
    <location>
        <begin position="708"/>
        <end position="719"/>
    </location>
</feature>